<feature type="non-terminal residue" evidence="1">
    <location>
        <position position="105"/>
    </location>
</feature>
<proteinExistence type="predicted"/>
<organism evidence="1 2">
    <name type="scientific">Mycena rosella</name>
    <name type="common">Pink bonnet</name>
    <name type="synonym">Agaricus rosellus</name>
    <dbReference type="NCBI Taxonomy" id="1033263"/>
    <lineage>
        <taxon>Eukaryota</taxon>
        <taxon>Fungi</taxon>
        <taxon>Dikarya</taxon>
        <taxon>Basidiomycota</taxon>
        <taxon>Agaricomycotina</taxon>
        <taxon>Agaricomycetes</taxon>
        <taxon>Agaricomycetidae</taxon>
        <taxon>Agaricales</taxon>
        <taxon>Marasmiineae</taxon>
        <taxon>Mycenaceae</taxon>
        <taxon>Mycena</taxon>
    </lineage>
</organism>
<comment type="caution">
    <text evidence="1">The sequence shown here is derived from an EMBL/GenBank/DDBJ whole genome shotgun (WGS) entry which is preliminary data.</text>
</comment>
<reference evidence="1" key="1">
    <citation type="submission" date="2023-03" db="EMBL/GenBank/DDBJ databases">
        <title>Massive genome expansion in bonnet fungi (Mycena s.s.) driven by repeated elements and novel gene families across ecological guilds.</title>
        <authorList>
            <consortium name="Lawrence Berkeley National Laboratory"/>
            <person name="Harder C.B."/>
            <person name="Miyauchi S."/>
            <person name="Viragh M."/>
            <person name="Kuo A."/>
            <person name="Thoen E."/>
            <person name="Andreopoulos B."/>
            <person name="Lu D."/>
            <person name="Skrede I."/>
            <person name="Drula E."/>
            <person name="Henrissat B."/>
            <person name="Morin E."/>
            <person name="Kohler A."/>
            <person name="Barry K."/>
            <person name="LaButti K."/>
            <person name="Morin E."/>
            <person name="Salamov A."/>
            <person name="Lipzen A."/>
            <person name="Mereny Z."/>
            <person name="Hegedus B."/>
            <person name="Baldrian P."/>
            <person name="Stursova M."/>
            <person name="Weitz H."/>
            <person name="Taylor A."/>
            <person name="Grigoriev I.V."/>
            <person name="Nagy L.G."/>
            <person name="Martin F."/>
            <person name="Kauserud H."/>
        </authorList>
    </citation>
    <scope>NUCLEOTIDE SEQUENCE</scope>
    <source>
        <strain evidence="1">CBHHK067</strain>
    </source>
</reference>
<evidence type="ECO:0000313" key="2">
    <source>
        <dbReference type="Proteomes" id="UP001221757"/>
    </source>
</evidence>
<dbReference type="AlphaFoldDB" id="A0AAD7CCS0"/>
<sequence length="105" mass="12069">EIKHIFHPHSQQPPLFQSFPEYTASNMSSHVPPVNSAPWKPFRTRLDFEVAEFCKLALLNTEMTETLSTLIRHRGANIKNFTHVYHAEVGKLWDLASHKCTEVSP</sequence>
<dbReference type="EMBL" id="JARKIE010000401">
    <property type="protein sequence ID" value="KAJ7645335.1"/>
    <property type="molecule type" value="Genomic_DNA"/>
</dbReference>
<gene>
    <name evidence="1" type="ORF">B0H17DRAFT_856550</name>
</gene>
<accession>A0AAD7CCS0</accession>
<feature type="non-terminal residue" evidence="1">
    <location>
        <position position="1"/>
    </location>
</feature>
<protein>
    <submittedName>
        <fullName evidence="1">Uncharacterized protein</fullName>
    </submittedName>
</protein>
<dbReference type="Proteomes" id="UP001221757">
    <property type="component" value="Unassembled WGS sequence"/>
</dbReference>
<evidence type="ECO:0000313" key="1">
    <source>
        <dbReference type="EMBL" id="KAJ7645335.1"/>
    </source>
</evidence>
<keyword evidence="2" id="KW-1185">Reference proteome</keyword>
<name>A0AAD7CCS0_MYCRO</name>